<name>A0A5D0MNC3_FLESI</name>
<sequence length="75" mass="8802">MKLFVNDEEKHIEKDALLLHDLLLENGVENPDTVVVQLNGEFVEKGSYRKTYAKENDKVDFLYFVGGGRYERFNY</sequence>
<evidence type="ECO:0000313" key="1">
    <source>
        <dbReference type="EMBL" id="TYB32971.1"/>
    </source>
</evidence>
<dbReference type="Pfam" id="PF02597">
    <property type="entry name" value="ThiS"/>
    <property type="match status" value="1"/>
</dbReference>
<gene>
    <name evidence="1" type="primary">thiS</name>
    <name evidence="1" type="ORF">FXF49_08810</name>
</gene>
<dbReference type="EMBL" id="VSIV01000226">
    <property type="protein sequence ID" value="TYB32971.1"/>
    <property type="molecule type" value="Genomic_DNA"/>
</dbReference>
<proteinExistence type="predicted"/>
<dbReference type="PANTHER" id="PTHR34472:SF1">
    <property type="entry name" value="SULFUR CARRIER PROTEIN THIS"/>
    <property type="match status" value="1"/>
</dbReference>
<dbReference type="RefSeq" id="WP_303701536.1">
    <property type="nucleotide sequence ID" value="NZ_VSIV01000226.1"/>
</dbReference>
<dbReference type="Proteomes" id="UP000323337">
    <property type="component" value="Unassembled WGS sequence"/>
</dbReference>
<dbReference type="InterPro" id="IPR010035">
    <property type="entry name" value="Thi_S"/>
</dbReference>
<dbReference type="InterPro" id="IPR012675">
    <property type="entry name" value="Beta-grasp_dom_sf"/>
</dbReference>
<dbReference type="NCBIfam" id="TIGR01683">
    <property type="entry name" value="thiS"/>
    <property type="match status" value="1"/>
</dbReference>
<dbReference type="InterPro" id="IPR016155">
    <property type="entry name" value="Mopterin_synth/thiamin_S_b"/>
</dbReference>
<dbReference type="CDD" id="cd00565">
    <property type="entry name" value="Ubl_ThiS"/>
    <property type="match status" value="1"/>
</dbReference>
<protein>
    <submittedName>
        <fullName evidence="1">Sulfur carrier protein ThiS</fullName>
    </submittedName>
</protein>
<dbReference type="Gene3D" id="3.10.20.30">
    <property type="match status" value="1"/>
</dbReference>
<dbReference type="AlphaFoldDB" id="A0A5D0MNC3"/>
<comment type="caution">
    <text evidence="1">The sequence shown here is derived from an EMBL/GenBank/DDBJ whole genome shotgun (WGS) entry which is preliminary data.</text>
</comment>
<organism evidence="1 2">
    <name type="scientific">Flexistipes sinusarabici</name>
    <dbReference type="NCBI Taxonomy" id="2352"/>
    <lineage>
        <taxon>Bacteria</taxon>
        <taxon>Pseudomonadati</taxon>
        <taxon>Deferribacterota</taxon>
        <taxon>Deferribacteres</taxon>
        <taxon>Deferribacterales</taxon>
        <taxon>Flexistipitaceae</taxon>
        <taxon>Flexistipes</taxon>
    </lineage>
</organism>
<reference evidence="1 2" key="1">
    <citation type="submission" date="2019-08" db="EMBL/GenBank/DDBJ databases">
        <title>Genomic characterization of a novel candidate phylum (ARYD3) from a high temperature, high salinity tertiary oil reservoir in north central Oklahoma, USA.</title>
        <authorList>
            <person name="Youssef N.H."/>
            <person name="Yadav A."/>
            <person name="Elshahed M.S."/>
        </authorList>
    </citation>
    <scope>NUCLEOTIDE SEQUENCE [LARGE SCALE GENOMIC DNA]</scope>
    <source>
        <strain evidence="1">ARYD1</strain>
    </source>
</reference>
<dbReference type="PANTHER" id="PTHR34472">
    <property type="entry name" value="SULFUR CARRIER PROTEIN THIS"/>
    <property type="match status" value="1"/>
</dbReference>
<dbReference type="SUPFAM" id="SSF54285">
    <property type="entry name" value="MoaD/ThiS"/>
    <property type="match status" value="1"/>
</dbReference>
<accession>A0A5D0MNC3</accession>
<evidence type="ECO:0000313" key="2">
    <source>
        <dbReference type="Proteomes" id="UP000323337"/>
    </source>
</evidence>
<dbReference type="InterPro" id="IPR003749">
    <property type="entry name" value="ThiS/MoaD-like"/>
</dbReference>